<comment type="pathway">
    <text evidence="1 10">Purine metabolism; AMP biosynthesis via salvage pathway; AMP from adenosine: step 1/1.</text>
</comment>
<organism evidence="12 13">
    <name type="scientific">Tribolium castaneum</name>
    <name type="common">Red flour beetle</name>
    <dbReference type="NCBI Taxonomy" id="7070"/>
    <lineage>
        <taxon>Eukaryota</taxon>
        <taxon>Metazoa</taxon>
        <taxon>Ecdysozoa</taxon>
        <taxon>Arthropoda</taxon>
        <taxon>Hexapoda</taxon>
        <taxon>Insecta</taxon>
        <taxon>Pterygota</taxon>
        <taxon>Neoptera</taxon>
        <taxon>Endopterygota</taxon>
        <taxon>Coleoptera</taxon>
        <taxon>Polyphaga</taxon>
        <taxon>Cucujiformia</taxon>
        <taxon>Tenebrionidae</taxon>
        <taxon>Tenebrionidae incertae sedis</taxon>
        <taxon>Tribolium</taxon>
    </lineage>
</organism>
<accession>D6WTW9</accession>
<sequence>MKIVAFGNPLLDTIVLLKSDALLKKYCLEKDGQKEVSQSEMKALVADLEEYEKTFVAGGCAQNTLKVVQWLLDKKCAATMFGSIGGDSEGEILKKILREHGVDTNYVTQPGYITGSTVSLVTGESRSLVAYLGAAEVMSPQDFSPNSHIIEDANLVYMEGFFITKRIQVASAIVNCCNRLNKQFVFNLSGQYLCTDYTQTVVDFVQKSSIIFGNKREFQTICPPMNESSVENLIKNLGKQGKIVVVTDGAKCVNCVGGGETLEIKVPELRAEEIVDTTGAGDAFVAGFLSGYLLKKPLKTCCELGNYAAQEIIKRRGCTIPDYPPVLK</sequence>
<dbReference type="STRING" id="7070.D6WTW9"/>
<comment type="function">
    <text evidence="10">ATP dependent phosphorylation of adenosine and other related nucleoside analogs to monophosphate derivatives.</text>
</comment>
<name>D6WTW9_TRICA</name>
<evidence type="ECO:0000256" key="9">
    <source>
        <dbReference type="PIRSR" id="PIRSR601805-1"/>
    </source>
</evidence>
<dbReference type="PANTHER" id="PTHR45769">
    <property type="entry name" value="ADENOSINE KINASE"/>
    <property type="match status" value="1"/>
</dbReference>
<protein>
    <recommendedName>
        <fullName evidence="3 10">Adenosine kinase</fullName>
        <shortName evidence="10">AK</shortName>
        <ecNumber evidence="3 10">2.7.1.20</ecNumber>
    </recommendedName>
    <alternativeName>
        <fullName evidence="10">Adenosine 5'-phosphotransferase</fullName>
    </alternativeName>
</protein>
<dbReference type="GO" id="GO:0006166">
    <property type="term" value="P:purine ribonucleoside salvage"/>
    <property type="evidence" value="ECO:0007669"/>
    <property type="project" value="UniProtKB-KW"/>
</dbReference>
<evidence type="ECO:0000256" key="4">
    <source>
        <dbReference type="ARBA" id="ARBA00022679"/>
    </source>
</evidence>
<reference evidence="12 13" key="1">
    <citation type="journal article" date="2008" name="Nature">
        <title>The genome of the model beetle and pest Tribolium castaneum.</title>
        <authorList>
            <consortium name="Tribolium Genome Sequencing Consortium"/>
            <person name="Richards S."/>
            <person name="Gibbs R.A."/>
            <person name="Weinstock G.M."/>
            <person name="Brown S.J."/>
            <person name="Denell R."/>
            <person name="Beeman R.W."/>
            <person name="Gibbs R."/>
            <person name="Beeman R.W."/>
            <person name="Brown S.J."/>
            <person name="Bucher G."/>
            <person name="Friedrich M."/>
            <person name="Grimmelikhuijzen C.J."/>
            <person name="Klingler M."/>
            <person name="Lorenzen M."/>
            <person name="Richards S."/>
            <person name="Roth S."/>
            <person name="Schroder R."/>
            <person name="Tautz D."/>
            <person name="Zdobnov E.M."/>
            <person name="Muzny D."/>
            <person name="Gibbs R.A."/>
            <person name="Weinstock G.M."/>
            <person name="Attaway T."/>
            <person name="Bell S."/>
            <person name="Buhay C.J."/>
            <person name="Chandrabose M.N."/>
            <person name="Chavez D."/>
            <person name="Clerk-Blankenburg K.P."/>
            <person name="Cree A."/>
            <person name="Dao M."/>
            <person name="Davis C."/>
            <person name="Chacko J."/>
            <person name="Dinh H."/>
            <person name="Dugan-Rocha S."/>
            <person name="Fowler G."/>
            <person name="Garner T.T."/>
            <person name="Garnes J."/>
            <person name="Gnirke A."/>
            <person name="Hawes A."/>
            <person name="Hernandez J."/>
            <person name="Hines S."/>
            <person name="Holder M."/>
            <person name="Hume J."/>
            <person name="Jhangiani S.N."/>
            <person name="Joshi V."/>
            <person name="Khan Z.M."/>
            <person name="Jackson L."/>
            <person name="Kovar C."/>
            <person name="Kowis A."/>
            <person name="Lee S."/>
            <person name="Lewis L.R."/>
            <person name="Margolis J."/>
            <person name="Morgan M."/>
            <person name="Nazareth L.V."/>
            <person name="Nguyen N."/>
            <person name="Okwuonu G."/>
            <person name="Parker D."/>
            <person name="Richards S."/>
            <person name="Ruiz S.J."/>
            <person name="Santibanez J."/>
            <person name="Savard J."/>
            <person name="Scherer S.E."/>
            <person name="Schneider B."/>
            <person name="Sodergren E."/>
            <person name="Tautz D."/>
            <person name="Vattahil S."/>
            <person name="Villasana D."/>
            <person name="White C.S."/>
            <person name="Wright R."/>
            <person name="Park Y."/>
            <person name="Beeman R.W."/>
            <person name="Lord J."/>
            <person name="Oppert B."/>
            <person name="Lorenzen M."/>
            <person name="Brown S."/>
            <person name="Wang L."/>
            <person name="Savard J."/>
            <person name="Tautz D."/>
            <person name="Richards S."/>
            <person name="Weinstock G."/>
            <person name="Gibbs R.A."/>
            <person name="Liu Y."/>
            <person name="Worley K."/>
            <person name="Weinstock G."/>
            <person name="Elsik C.G."/>
            <person name="Reese J.T."/>
            <person name="Elhaik E."/>
            <person name="Landan G."/>
            <person name="Graur D."/>
            <person name="Arensburger P."/>
            <person name="Atkinson P."/>
            <person name="Beeman R.W."/>
            <person name="Beidler J."/>
            <person name="Brown S.J."/>
            <person name="Demuth J.P."/>
            <person name="Drury D.W."/>
            <person name="Du Y.Z."/>
            <person name="Fujiwara H."/>
            <person name="Lorenzen M."/>
            <person name="Maselli V."/>
            <person name="Osanai M."/>
            <person name="Park Y."/>
            <person name="Robertson H.M."/>
            <person name="Tu Z."/>
            <person name="Wang J.J."/>
            <person name="Wang S."/>
            <person name="Richards S."/>
            <person name="Song H."/>
            <person name="Zhang L."/>
            <person name="Sodergren E."/>
            <person name="Werner D."/>
            <person name="Stanke M."/>
            <person name="Morgenstern B."/>
            <person name="Solovyev V."/>
            <person name="Kosarev P."/>
            <person name="Brown G."/>
            <person name="Chen H.C."/>
            <person name="Ermolaeva O."/>
            <person name="Hlavina W."/>
            <person name="Kapustin Y."/>
            <person name="Kiryutin B."/>
            <person name="Kitts P."/>
            <person name="Maglott D."/>
            <person name="Pruitt K."/>
            <person name="Sapojnikov V."/>
            <person name="Souvorov A."/>
            <person name="Mackey A.J."/>
            <person name="Waterhouse R.M."/>
            <person name="Wyder S."/>
            <person name="Zdobnov E.M."/>
            <person name="Zdobnov E.M."/>
            <person name="Wyder S."/>
            <person name="Kriventseva E.V."/>
            <person name="Kadowaki T."/>
            <person name="Bork P."/>
            <person name="Aranda M."/>
            <person name="Bao R."/>
            <person name="Beermann A."/>
            <person name="Berns N."/>
            <person name="Bolognesi R."/>
            <person name="Bonneton F."/>
            <person name="Bopp D."/>
            <person name="Brown S.J."/>
            <person name="Bucher G."/>
            <person name="Butts T."/>
            <person name="Chaumot A."/>
            <person name="Denell R.E."/>
            <person name="Ferrier D.E."/>
            <person name="Friedrich M."/>
            <person name="Gordon C.M."/>
            <person name="Jindra M."/>
            <person name="Klingler M."/>
            <person name="Lan Q."/>
            <person name="Lattorff H.M."/>
            <person name="Laudet V."/>
            <person name="von Levetsow C."/>
            <person name="Liu Z."/>
            <person name="Lutz R."/>
            <person name="Lynch J.A."/>
            <person name="da Fonseca R.N."/>
            <person name="Posnien N."/>
            <person name="Reuter R."/>
            <person name="Roth S."/>
            <person name="Savard J."/>
            <person name="Schinko J.B."/>
            <person name="Schmitt C."/>
            <person name="Schoppmeier M."/>
            <person name="Schroder R."/>
            <person name="Shippy T.D."/>
            <person name="Simonnet F."/>
            <person name="Marques-Souza H."/>
            <person name="Tautz D."/>
            <person name="Tomoyasu Y."/>
            <person name="Trauner J."/>
            <person name="Van der Zee M."/>
            <person name="Vervoort M."/>
            <person name="Wittkopp N."/>
            <person name="Wimmer E.A."/>
            <person name="Yang X."/>
            <person name="Jones A.K."/>
            <person name="Sattelle D.B."/>
            <person name="Ebert P.R."/>
            <person name="Nelson D."/>
            <person name="Scott J.G."/>
            <person name="Beeman R.W."/>
            <person name="Muthukrishnan S."/>
            <person name="Kramer K.J."/>
            <person name="Arakane Y."/>
            <person name="Beeman R.W."/>
            <person name="Zhu Q."/>
            <person name="Hogenkamp D."/>
            <person name="Dixit R."/>
            <person name="Oppert B."/>
            <person name="Jiang H."/>
            <person name="Zou Z."/>
            <person name="Marshall J."/>
            <person name="Elpidina E."/>
            <person name="Vinokurov K."/>
            <person name="Oppert C."/>
            <person name="Zou Z."/>
            <person name="Evans J."/>
            <person name="Lu Z."/>
            <person name="Zhao P."/>
            <person name="Sumathipala N."/>
            <person name="Altincicek B."/>
            <person name="Vilcinskas A."/>
            <person name="Williams M."/>
            <person name="Hultmark D."/>
            <person name="Hetru C."/>
            <person name="Jiang H."/>
            <person name="Grimmelikhuijzen C.J."/>
            <person name="Hauser F."/>
            <person name="Cazzamali G."/>
            <person name="Williamson M."/>
            <person name="Park Y."/>
            <person name="Li B."/>
            <person name="Tanaka Y."/>
            <person name="Predel R."/>
            <person name="Neupert S."/>
            <person name="Schachtner J."/>
            <person name="Verleyen P."/>
            <person name="Raible F."/>
            <person name="Bork P."/>
            <person name="Friedrich M."/>
            <person name="Walden K.K."/>
            <person name="Robertson H.M."/>
            <person name="Angeli S."/>
            <person name="Foret S."/>
            <person name="Bucher G."/>
            <person name="Schuetz S."/>
            <person name="Maleszka R."/>
            <person name="Wimmer E.A."/>
            <person name="Beeman R.W."/>
            <person name="Lorenzen M."/>
            <person name="Tomoyasu Y."/>
            <person name="Miller S.C."/>
            <person name="Grossmann D."/>
            <person name="Bucher G."/>
        </authorList>
    </citation>
    <scope>NUCLEOTIDE SEQUENCE [LARGE SCALE GENOMIC DNA]</scope>
    <source>
        <strain evidence="12 13">Georgia GA2</strain>
    </source>
</reference>
<dbReference type="PRINTS" id="PR00989">
    <property type="entry name" value="ADENOKINASE"/>
</dbReference>
<dbReference type="OrthoDB" id="432447at2759"/>
<evidence type="ECO:0000256" key="6">
    <source>
        <dbReference type="ARBA" id="ARBA00022741"/>
    </source>
</evidence>
<evidence type="ECO:0000256" key="3">
    <source>
        <dbReference type="ARBA" id="ARBA00012119"/>
    </source>
</evidence>
<keyword evidence="5 10" id="KW-0660">Purine salvage</keyword>
<dbReference type="GO" id="GO:0005524">
    <property type="term" value="F:ATP binding"/>
    <property type="evidence" value="ECO:0007669"/>
    <property type="project" value="UniProtKB-UniRule"/>
</dbReference>
<evidence type="ECO:0000313" key="12">
    <source>
        <dbReference type="EMBL" id="EFA07316.1"/>
    </source>
</evidence>
<evidence type="ECO:0000256" key="10">
    <source>
        <dbReference type="RuleBase" id="RU368116"/>
    </source>
</evidence>
<evidence type="ECO:0000256" key="5">
    <source>
        <dbReference type="ARBA" id="ARBA00022726"/>
    </source>
</evidence>
<keyword evidence="6 10" id="KW-0547">Nucleotide-binding</keyword>
<gene>
    <name evidence="12" type="primary">AUGUSTUS-3.0.2_15909</name>
    <name evidence="12" type="ORF">TcasGA2_TC015909</name>
</gene>
<dbReference type="Gene3D" id="3.30.1110.10">
    <property type="match status" value="1"/>
</dbReference>
<keyword evidence="7 10" id="KW-0418">Kinase</keyword>
<keyword evidence="13" id="KW-1185">Reference proteome</keyword>
<reference evidence="12 13" key="2">
    <citation type="journal article" date="2010" name="Nucleic Acids Res.">
        <title>BeetleBase in 2010: revisions to provide comprehensive genomic information for Tribolium castaneum.</title>
        <authorList>
            <person name="Kim H.S."/>
            <person name="Murphy T."/>
            <person name="Xia J."/>
            <person name="Caragea D."/>
            <person name="Park Y."/>
            <person name="Beeman R.W."/>
            <person name="Lorenzen M.D."/>
            <person name="Butcher S."/>
            <person name="Manak J.R."/>
            <person name="Brown S.J."/>
        </authorList>
    </citation>
    <scope>GENOME REANNOTATION</scope>
    <source>
        <strain evidence="12 13">Georgia GA2</strain>
    </source>
</reference>
<comment type="cofactor">
    <cofactor evidence="10">
        <name>Mg(2+)</name>
        <dbReference type="ChEBI" id="CHEBI:18420"/>
    </cofactor>
    <text evidence="10">Binds 3 Mg(2+) ions per subunit.</text>
</comment>
<dbReference type="OMA" id="RKVICFG"/>
<dbReference type="Pfam" id="PF00294">
    <property type="entry name" value="PfkB"/>
    <property type="match status" value="1"/>
</dbReference>
<dbReference type="AlphaFoldDB" id="D6WTW9"/>
<comment type="catalytic activity">
    <reaction evidence="10">
        <text>adenosine + ATP = AMP + ADP + H(+)</text>
        <dbReference type="Rhea" id="RHEA:20824"/>
        <dbReference type="ChEBI" id="CHEBI:15378"/>
        <dbReference type="ChEBI" id="CHEBI:16335"/>
        <dbReference type="ChEBI" id="CHEBI:30616"/>
        <dbReference type="ChEBI" id="CHEBI:456215"/>
        <dbReference type="ChEBI" id="CHEBI:456216"/>
        <dbReference type="EC" id="2.7.1.20"/>
    </reaction>
</comment>
<dbReference type="GO" id="GO:0005634">
    <property type="term" value="C:nucleus"/>
    <property type="evidence" value="ECO:0000318"/>
    <property type="project" value="GO_Central"/>
</dbReference>
<dbReference type="CDD" id="cd01168">
    <property type="entry name" value="adenosine_kinase"/>
    <property type="match status" value="1"/>
</dbReference>
<dbReference type="PANTHER" id="PTHR45769:SF3">
    <property type="entry name" value="ADENOSINE KINASE"/>
    <property type="match status" value="1"/>
</dbReference>
<evidence type="ECO:0000313" key="13">
    <source>
        <dbReference type="Proteomes" id="UP000007266"/>
    </source>
</evidence>
<feature type="domain" description="Carbohydrate kinase PfkB" evidence="11">
    <location>
        <begin position="54"/>
        <end position="321"/>
    </location>
</feature>
<dbReference type="InParanoid" id="D6WTW9"/>
<dbReference type="HOGENOM" id="CLU_045832_0_1_1"/>
<dbReference type="Proteomes" id="UP000007266">
    <property type="component" value="Linkage group 7"/>
</dbReference>
<dbReference type="InterPro" id="IPR001805">
    <property type="entry name" value="Adenokinase"/>
</dbReference>
<evidence type="ECO:0000256" key="2">
    <source>
        <dbReference type="ARBA" id="ARBA00010688"/>
    </source>
</evidence>
<dbReference type="InterPro" id="IPR011611">
    <property type="entry name" value="PfkB_dom"/>
</dbReference>
<dbReference type="GO" id="GO:0044209">
    <property type="term" value="P:AMP salvage"/>
    <property type="evidence" value="ECO:0007669"/>
    <property type="project" value="UniProtKB-UniRule"/>
</dbReference>
<evidence type="ECO:0000256" key="1">
    <source>
        <dbReference type="ARBA" id="ARBA00004801"/>
    </source>
</evidence>
<dbReference type="GO" id="GO:0006144">
    <property type="term" value="P:purine nucleobase metabolic process"/>
    <property type="evidence" value="ECO:0000318"/>
    <property type="project" value="GO_Central"/>
</dbReference>
<evidence type="ECO:0000256" key="8">
    <source>
        <dbReference type="ARBA" id="ARBA00022840"/>
    </source>
</evidence>
<dbReference type="EMBL" id="KQ971352">
    <property type="protein sequence ID" value="EFA07316.1"/>
    <property type="molecule type" value="Genomic_DNA"/>
</dbReference>
<keyword evidence="8 10" id="KW-0067">ATP-binding</keyword>
<dbReference type="GO" id="GO:0005829">
    <property type="term" value="C:cytosol"/>
    <property type="evidence" value="ECO:0000318"/>
    <property type="project" value="GO_Central"/>
</dbReference>
<dbReference type="PROSITE" id="PS00584">
    <property type="entry name" value="PFKB_KINASES_2"/>
    <property type="match status" value="1"/>
</dbReference>
<comment type="subcellular location">
    <subcellularLocation>
        <location evidence="10">Nucleus</location>
    </subcellularLocation>
</comment>
<comment type="subunit">
    <text evidence="10">Monomer.</text>
</comment>
<comment type="similarity">
    <text evidence="2 10">Belongs to the carbohydrate kinase PfkB family.</text>
</comment>
<dbReference type="InterPro" id="IPR002173">
    <property type="entry name" value="Carboh/pur_kinase_PfkB_CS"/>
</dbReference>
<dbReference type="eggNOG" id="KOG2854">
    <property type="taxonomic scope" value="Eukaryota"/>
</dbReference>
<dbReference type="KEGG" id="tca:657611"/>
<dbReference type="InterPro" id="IPR029056">
    <property type="entry name" value="Ribokinase-like"/>
</dbReference>
<dbReference type="GO" id="GO:0004001">
    <property type="term" value="F:adenosine kinase activity"/>
    <property type="evidence" value="ECO:0000318"/>
    <property type="project" value="GO_Central"/>
</dbReference>
<keyword evidence="10" id="KW-0539">Nucleus</keyword>
<dbReference type="UniPathway" id="UPA00588">
    <property type="reaction ID" value="UER00659"/>
</dbReference>
<evidence type="ECO:0000259" key="11">
    <source>
        <dbReference type="Pfam" id="PF00294"/>
    </source>
</evidence>
<dbReference type="Gene3D" id="3.40.1190.20">
    <property type="match status" value="1"/>
</dbReference>
<dbReference type="PhylomeDB" id="D6WTW9"/>
<keyword evidence="10" id="KW-0460">Magnesium</keyword>
<proteinExistence type="inferred from homology"/>
<dbReference type="EC" id="2.7.1.20" evidence="3 10"/>
<dbReference type="SUPFAM" id="SSF53613">
    <property type="entry name" value="Ribokinase-like"/>
    <property type="match status" value="1"/>
</dbReference>
<evidence type="ECO:0000256" key="7">
    <source>
        <dbReference type="ARBA" id="ARBA00022777"/>
    </source>
</evidence>
<feature type="active site" description="Proton acceptor" evidence="9">
    <location>
        <position position="282"/>
    </location>
</feature>
<keyword evidence="4 10" id="KW-0808">Transferase</keyword>